<feature type="region of interest" description="Disordered" evidence="1">
    <location>
        <begin position="15"/>
        <end position="45"/>
    </location>
</feature>
<accession>A0A2I1F6H8</accession>
<dbReference type="EMBL" id="LLXH01000127">
    <property type="protein sequence ID" value="PKC72376.1"/>
    <property type="molecule type" value="Genomic_DNA"/>
</dbReference>
<reference evidence="2 3" key="2">
    <citation type="submission" date="2017-10" db="EMBL/GenBank/DDBJ databases">
        <title>Genome analyses suggest a sexual origin of heterokaryosis in a supposedly ancient asexual fungus.</title>
        <authorList>
            <person name="Corradi N."/>
            <person name="Sedzielewska K."/>
            <person name="Noel J."/>
            <person name="Charron P."/>
            <person name="Farinelli L."/>
            <person name="Marton T."/>
            <person name="Kruger M."/>
            <person name="Pelin A."/>
            <person name="Brachmann A."/>
            <person name="Corradi N."/>
        </authorList>
    </citation>
    <scope>NUCLEOTIDE SEQUENCE [LARGE SCALE GENOMIC DNA]</scope>
    <source>
        <strain evidence="2 3">A1</strain>
    </source>
</reference>
<reference evidence="2 3" key="1">
    <citation type="submission" date="2017-10" db="EMBL/GenBank/DDBJ databases">
        <title>Extensive intraspecific genome diversity in a model arbuscular mycorrhizal fungus.</title>
        <authorList>
            <person name="Chen E.C.H."/>
            <person name="Morin E."/>
            <person name="Baudet D."/>
            <person name="Noel J."/>
            <person name="Ndikumana S."/>
            <person name="Charron P."/>
            <person name="St-Onge C."/>
            <person name="Giorgi J."/>
            <person name="Grigoriev I.V."/>
            <person name="Roux C."/>
            <person name="Martin F.M."/>
            <person name="Corradi N."/>
        </authorList>
    </citation>
    <scope>NUCLEOTIDE SEQUENCE [LARGE SCALE GENOMIC DNA]</scope>
    <source>
        <strain evidence="2 3">A1</strain>
    </source>
</reference>
<dbReference type="VEuPathDB" id="FungiDB:RhiirA1_452373"/>
<sequence length="104" mass="12203">MAIPPRNHWVVIRPNGDTQQVNKTHQKRGKTSSQRAKKAAIRPNHPDHTAAVRSHYLDHMMTVRLHHSSYMVVFQPYYGTSVIWWYFNHIMVPQLYGGISIILW</sequence>
<feature type="compositionally biased region" description="Basic residues" evidence="1">
    <location>
        <begin position="24"/>
        <end position="40"/>
    </location>
</feature>
<evidence type="ECO:0000313" key="2">
    <source>
        <dbReference type="EMBL" id="PKC72376.1"/>
    </source>
</evidence>
<dbReference type="AlphaFoldDB" id="A0A2I1F6H8"/>
<protein>
    <submittedName>
        <fullName evidence="2">Uncharacterized protein</fullName>
    </submittedName>
</protein>
<name>A0A2I1F6H8_9GLOM</name>
<evidence type="ECO:0000313" key="3">
    <source>
        <dbReference type="Proteomes" id="UP000232688"/>
    </source>
</evidence>
<comment type="caution">
    <text evidence="2">The sequence shown here is derived from an EMBL/GenBank/DDBJ whole genome shotgun (WGS) entry which is preliminary data.</text>
</comment>
<dbReference type="OrthoDB" id="10287297at2759"/>
<dbReference type="Proteomes" id="UP000232688">
    <property type="component" value="Unassembled WGS sequence"/>
</dbReference>
<evidence type="ECO:0000256" key="1">
    <source>
        <dbReference type="SAM" id="MobiDB-lite"/>
    </source>
</evidence>
<organism evidence="2 3">
    <name type="scientific">Rhizophagus irregularis</name>
    <dbReference type="NCBI Taxonomy" id="588596"/>
    <lineage>
        <taxon>Eukaryota</taxon>
        <taxon>Fungi</taxon>
        <taxon>Fungi incertae sedis</taxon>
        <taxon>Mucoromycota</taxon>
        <taxon>Glomeromycotina</taxon>
        <taxon>Glomeromycetes</taxon>
        <taxon>Glomerales</taxon>
        <taxon>Glomeraceae</taxon>
        <taxon>Rhizophagus</taxon>
    </lineage>
</organism>
<gene>
    <name evidence="2" type="ORF">RhiirA1_452373</name>
</gene>
<proteinExistence type="predicted"/>